<keyword evidence="7 11" id="KW-1133">Transmembrane helix</keyword>
<feature type="transmembrane region" description="Helical" evidence="11">
    <location>
        <begin position="440"/>
        <end position="457"/>
    </location>
</feature>
<evidence type="ECO:0000256" key="11">
    <source>
        <dbReference type="SAM" id="Phobius"/>
    </source>
</evidence>
<evidence type="ECO:0000256" key="8">
    <source>
        <dbReference type="ARBA" id="ARBA00023065"/>
    </source>
</evidence>
<dbReference type="GO" id="GO:0005886">
    <property type="term" value="C:plasma membrane"/>
    <property type="evidence" value="ECO:0007669"/>
    <property type="project" value="UniProtKB-SubCell"/>
</dbReference>
<accession>A0AA89BRW3</accession>
<evidence type="ECO:0000256" key="7">
    <source>
        <dbReference type="ARBA" id="ARBA00022989"/>
    </source>
</evidence>
<dbReference type="PANTHER" id="PTHR21522:SF32">
    <property type="entry name" value="OTOPETRIN-2"/>
    <property type="match status" value="1"/>
</dbReference>
<keyword evidence="3" id="KW-0813">Transport</keyword>
<keyword evidence="6" id="KW-0375">Hydrogen ion transport</keyword>
<feature type="transmembrane region" description="Helical" evidence="11">
    <location>
        <begin position="335"/>
        <end position="356"/>
    </location>
</feature>
<evidence type="ECO:0000256" key="10">
    <source>
        <dbReference type="ARBA" id="ARBA00023303"/>
    </source>
</evidence>
<feature type="transmembrane region" description="Helical" evidence="11">
    <location>
        <begin position="477"/>
        <end position="503"/>
    </location>
</feature>
<feature type="non-terminal residue" evidence="12">
    <location>
        <position position="1"/>
    </location>
</feature>
<dbReference type="AlphaFoldDB" id="A0AA89BRW3"/>
<comment type="caution">
    <text evidence="12">The sequence shown here is derived from an EMBL/GenBank/DDBJ whole genome shotgun (WGS) entry which is preliminary data.</text>
</comment>
<keyword evidence="4" id="KW-1003">Cell membrane</keyword>
<evidence type="ECO:0000256" key="6">
    <source>
        <dbReference type="ARBA" id="ARBA00022781"/>
    </source>
</evidence>
<evidence type="ECO:0000256" key="5">
    <source>
        <dbReference type="ARBA" id="ARBA00022692"/>
    </source>
</evidence>
<comment type="similarity">
    <text evidence="2">Belongs to the otopetrin family.</text>
</comment>
<organism evidence="12 13">
    <name type="scientific">Pinctada imbricata</name>
    <name type="common">Atlantic pearl-oyster</name>
    <name type="synonym">Pinctada martensii</name>
    <dbReference type="NCBI Taxonomy" id="66713"/>
    <lineage>
        <taxon>Eukaryota</taxon>
        <taxon>Metazoa</taxon>
        <taxon>Spiralia</taxon>
        <taxon>Lophotrochozoa</taxon>
        <taxon>Mollusca</taxon>
        <taxon>Bivalvia</taxon>
        <taxon>Autobranchia</taxon>
        <taxon>Pteriomorphia</taxon>
        <taxon>Pterioida</taxon>
        <taxon>Pterioidea</taxon>
        <taxon>Pteriidae</taxon>
        <taxon>Pinctada</taxon>
    </lineage>
</organism>
<dbReference type="PANTHER" id="PTHR21522">
    <property type="entry name" value="PROTON CHANNEL OTOP"/>
    <property type="match status" value="1"/>
</dbReference>
<evidence type="ECO:0000256" key="3">
    <source>
        <dbReference type="ARBA" id="ARBA00022448"/>
    </source>
</evidence>
<dbReference type="EMBL" id="VSWD01000011">
    <property type="protein sequence ID" value="KAK3088856.1"/>
    <property type="molecule type" value="Genomic_DNA"/>
</dbReference>
<keyword evidence="9 11" id="KW-0472">Membrane</keyword>
<evidence type="ECO:0000313" key="12">
    <source>
        <dbReference type="EMBL" id="KAK3088856.1"/>
    </source>
</evidence>
<feature type="transmembrane region" description="Helical" evidence="11">
    <location>
        <begin position="6"/>
        <end position="28"/>
    </location>
</feature>
<name>A0AA89BRW3_PINIB</name>
<feature type="transmembrane region" description="Helical" evidence="11">
    <location>
        <begin position="294"/>
        <end position="315"/>
    </location>
</feature>
<proteinExistence type="inferred from homology"/>
<comment type="subcellular location">
    <subcellularLocation>
        <location evidence="1">Cell membrane</location>
        <topology evidence="1">Multi-pass membrane protein</topology>
    </subcellularLocation>
</comment>
<keyword evidence="8" id="KW-0406">Ion transport</keyword>
<gene>
    <name evidence="12" type="ORF">FSP39_024660</name>
</gene>
<dbReference type="InterPro" id="IPR004878">
    <property type="entry name" value="Otopetrin"/>
</dbReference>
<reference evidence="12" key="1">
    <citation type="submission" date="2019-08" db="EMBL/GenBank/DDBJ databases">
        <title>The improved chromosome-level genome for the pearl oyster Pinctada fucata martensii using PacBio sequencing and Hi-C.</title>
        <authorList>
            <person name="Zheng Z."/>
        </authorList>
    </citation>
    <scope>NUCLEOTIDE SEQUENCE</scope>
    <source>
        <strain evidence="12">ZZ-2019</strain>
        <tissue evidence="12">Adductor muscle</tissue>
    </source>
</reference>
<evidence type="ECO:0000256" key="4">
    <source>
        <dbReference type="ARBA" id="ARBA00022475"/>
    </source>
</evidence>
<feature type="transmembrane region" description="Helical" evidence="11">
    <location>
        <begin position="368"/>
        <end position="386"/>
    </location>
</feature>
<evidence type="ECO:0008006" key="14">
    <source>
        <dbReference type="Google" id="ProtNLM"/>
    </source>
</evidence>
<evidence type="ECO:0000313" key="13">
    <source>
        <dbReference type="Proteomes" id="UP001186944"/>
    </source>
</evidence>
<keyword evidence="5 11" id="KW-0812">Transmembrane</keyword>
<dbReference type="GO" id="GO:0015252">
    <property type="term" value="F:proton channel activity"/>
    <property type="evidence" value="ECO:0007669"/>
    <property type="project" value="InterPro"/>
</dbReference>
<evidence type="ECO:0000256" key="9">
    <source>
        <dbReference type="ARBA" id="ARBA00023136"/>
    </source>
</evidence>
<keyword evidence="13" id="KW-1185">Reference proteome</keyword>
<feature type="transmembrane region" description="Helical" evidence="11">
    <location>
        <begin position="40"/>
        <end position="59"/>
    </location>
</feature>
<feature type="transmembrane region" description="Helical" evidence="11">
    <location>
        <begin position="131"/>
        <end position="153"/>
    </location>
</feature>
<protein>
    <recommendedName>
        <fullName evidence="14">Otopetrin-2</fullName>
    </recommendedName>
</protein>
<sequence length="510" mass="57867">DGLVTIISGLYGILLVVVSSAVTIAEVFIRPARPMSFELLFIYLYLTSILFLVYVYIFLLHDNTLSTKRLRKAISRVSLRGFSRRDVNNSSTNDDTGSVFMSAETASMLKRQRSKKISFNDKHSSNKTGSFYLRLGALGFGIGSLVLDGLTLGEHFDERKASKIECRNTLFTIKDILKLVFTFTQLYFVFVNSKMKIMTNQVVSKMGLMHMTATNLSVWVRTIVLETLHTLDETDIHKHYEILHRILFVMWQNIGKRHPRPSLANLMASAEDGQDGSSKRTHRMSVDCSSSNRGLFMGLFLFVALIISLVCFYSMLHEVEYETEVILLSYATETIVYSIALVSTICAGLRMCSLKVNLKMKSDRLEETLIFISLSGLYLFGLISLIPGVFNTDKVDGIMSVVTGVLSVTQATLQTVFMLSAMRFSARNMHQVTKKPGREFVTFLLLTNFSMWMINTLETQKPEHNKMQLELYGPNAWSILVHVSVPLGIFYRFHSTVCLSHIWKNAWKMK</sequence>
<evidence type="ECO:0000256" key="1">
    <source>
        <dbReference type="ARBA" id="ARBA00004651"/>
    </source>
</evidence>
<feature type="transmembrane region" description="Helical" evidence="11">
    <location>
        <begin position="398"/>
        <end position="419"/>
    </location>
</feature>
<keyword evidence="10" id="KW-0407">Ion channel</keyword>
<dbReference type="Pfam" id="PF03189">
    <property type="entry name" value="Otopetrin"/>
    <property type="match status" value="2"/>
</dbReference>
<dbReference type="Proteomes" id="UP001186944">
    <property type="component" value="Unassembled WGS sequence"/>
</dbReference>
<evidence type="ECO:0000256" key="2">
    <source>
        <dbReference type="ARBA" id="ARBA00006513"/>
    </source>
</evidence>